<dbReference type="RefSeq" id="WP_166250104.1">
    <property type="nucleotide sequence ID" value="NZ_CP049616.1"/>
</dbReference>
<evidence type="ECO:0000313" key="1">
    <source>
        <dbReference type="EMBL" id="QII46733.1"/>
    </source>
</evidence>
<organism evidence="1 2">
    <name type="scientific">Flagellimonas oceani</name>
    <dbReference type="NCBI Taxonomy" id="2698672"/>
    <lineage>
        <taxon>Bacteria</taxon>
        <taxon>Pseudomonadati</taxon>
        <taxon>Bacteroidota</taxon>
        <taxon>Flavobacteriia</taxon>
        <taxon>Flavobacteriales</taxon>
        <taxon>Flavobacteriaceae</taxon>
        <taxon>Flagellimonas</taxon>
    </lineage>
</organism>
<name>A0A6G7J789_9FLAO</name>
<accession>A0A6G7J789</accession>
<gene>
    <name evidence="1" type="ORF">GVT53_19280</name>
</gene>
<dbReference type="EMBL" id="CP049616">
    <property type="protein sequence ID" value="QII46733.1"/>
    <property type="molecule type" value="Genomic_DNA"/>
</dbReference>
<proteinExistence type="predicted"/>
<sequence>MRLSRIKRKTRYEKRYSVKMGELTTRVTYIRRYIMGLPVRTLHRYRSTYYGKVKDCNECNVLS</sequence>
<protein>
    <submittedName>
        <fullName evidence="1">Uncharacterized protein</fullName>
    </submittedName>
</protein>
<keyword evidence="2" id="KW-1185">Reference proteome</keyword>
<reference evidence="1 2" key="1">
    <citation type="submission" date="2020-02" db="EMBL/GenBank/DDBJ databases">
        <title>Complete genome of Muricauda sp. 501str8.</title>
        <authorList>
            <person name="Dong B."/>
            <person name="Zhu S."/>
            <person name="Yang J."/>
            <person name="Chen J."/>
        </authorList>
    </citation>
    <scope>NUCLEOTIDE SEQUENCE [LARGE SCALE GENOMIC DNA]</scope>
    <source>
        <strain evidence="1 2">501str8</strain>
    </source>
</reference>
<dbReference type="KEGG" id="mut:GVT53_19280"/>
<evidence type="ECO:0000313" key="2">
    <source>
        <dbReference type="Proteomes" id="UP000502928"/>
    </source>
</evidence>
<dbReference type="AlphaFoldDB" id="A0A6G7J789"/>
<dbReference type="Proteomes" id="UP000502928">
    <property type="component" value="Chromosome"/>
</dbReference>